<accession>A0A2H3DJQ7</accession>
<name>A0A2H3DJQ7_ARMGA</name>
<organism evidence="1 2">
    <name type="scientific">Armillaria gallica</name>
    <name type="common">Bulbous honey fungus</name>
    <name type="synonym">Armillaria bulbosa</name>
    <dbReference type="NCBI Taxonomy" id="47427"/>
    <lineage>
        <taxon>Eukaryota</taxon>
        <taxon>Fungi</taxon>
        <taxon>Dikarya</taxon>
        <taxon>Basidiomycota</taxon>
        <taxon>Agaricomycotina</taxon>
        <taxon>Agaricomycetes</taxon>
        <taxon>Agaricomycetidae</taxon>
        <taxon>Agaricales</taxon>
        <taxon>Marasmiineae</taxon>
        <taxon>Physalacriaceae</taxon>
        <taxon>Armillaria</taxon>
    </lineage>
</organism>
<gene>
    <name evidence="1" type="ORF">ARMGADRAFT_1084445</name>
</gene>
<dbReference type="InParanoid" id="A0A2H3DJQ7"/>
<dbReference type="AlphaFoldDB" id="A0A2H3DJQ7"/>
<proteinExistence type="predicted"/>
<dbReference type="Proteomes" id="UP000217790">
    <property type="component" value="Unassembled WGS sequence"/>
</dbReference>
<reference evidence="2" key="1">
    <citation type="journal article" date="2017" name="Nat. Ecol. Evol.">
        <title>Genome expansion and lineage-specific genetic innovations in the forest pathogenic fungi Armillaria.</title>
        <authorList>
            <person name="Sipos G."/>
            <person name="Prasanna A.N."/>
            <person name="Walter M.C."/>
            <person name="O'Connor E."/>
            <person name="Balint B."/>
            <person name="Krizsan K."/>
            <person name="Kiss B."/>
            <person name="Hess J."/>
            <person name="Varga T."/>
            <person name="Slot J."/>
            <person name="Riley R."/>
            <person name="Boka B."/>
            <person name="Rigling D."/>
            <person name="Barry K."/>
            <person name="Lee J."/>
            <person name="Mihaltcheva S."/>
            <person name="LaButti K."/>
            <person name="Lipzen A."/>
            <person name="Waldron R."/>
            <person name="Moloney N.M."/>
            <person name="Sperisen C."/>
            <person name="Kredics L."/>
            <person name="Vagvoelgyi C."/>
            <person name="Patrignani A."/>
            <person name="Fitzpatrick D."/>
            <person name="Nagy I."/>
            <person name="Doyle S."/>
            <person name="Anderson J.B."/>
            <person name="Grigoriev I.V."/>
            <person name="Gueldener U."/>
            <person name="Muensterkoetter M."/>
            <person name="Nagy L.G."/>
        </authorList>
    </citation>
    <scope>NUCLEOTIDE SEQUENCE [LARGE SCALE GENOMIC DNA]</scope>
    <source>
        <strain evidence="2">Ar21-2</strain>
    </source>
</reference>
<evidence type="ECO:0000313" key="2">
    <source>
        <dbReference type="Proteomes" id="UP000217790"/>
    </source>
</evidence>
<dbReference type="EMBL" id="KZ293672">
    <property type="protein sequence ID" value="PBK88493.1"/>
    <property type="molecule type" value="Genomic_DNA"/>
</dbReference>
<protein>
    <submittedName>
        <fullName evidence="1">Uncharacterized protein</fullName>
    </submittedName>
</protein>
<keyword evidence="2" id="KW-1185">Reference proteome</keyword>
<sequence length="82" mass="9572">MRRESVNWMSYEVAKRFCRGLADVLCNGLDKLPSLLSDLASELHNPGLRYPPNAFVLLTYYHHYNDDTLPDIFYEFQNVSTE</sequence>
<evidence type="ECO:0000313" key="1">
    <source>
        <dbReference type="EMBL" id="PBK88493.1"/>
    </source>
</evidence>